<comment type="caution">
    <text evidence="5">The sequence shown here is derived from an EMBL/GenBank/DDBJ whole genome shotgun (WGS) entry which is preliminary data.</text>
</comment>
<evidence type="ECO:0000256" key="1">
    <source>
        <dbReference type="ARBA" id="ARBA00004123"/>
    </source>
</evidence>
<evidence type="ECO:0000256" key="3">
    <source>
        <dbReference type="ARBA" id="ARBA00022694"/>
    </source>
</evidence>
<evidence type="ECO:0000256" key="2">
    <source>
        <dbReference type="ARBA" id="ARBA00007331"/>
    </source>
</evidence>
<dbReference type="PANTHER" id="PTHR13031">
    <property type="entry name" value="RIBONUCLEASE P SUBUNIT P30"/>
    <property type="match status" value="1"/>
</dbReference>
<reference evidence="5" key="1">
    <citation type="submission" date="2020-11" db="EMBL/GenBank/DDBJ databases">
        <title>Adaptations for nitrogen fixation in a non-lichenized fungal sporocarp promotes dispersal by wood-feeding termites.</title>
        <authorList>
            <consortium name="DOE Joint Genome Institute"/>
            <person name="Koch R.A."/>
            <person name="Yoon G."/>
            <person name="Arayal U."/>
            <person name="Lail K."/>
            <person name="Amirebrahimi M."/>
            <person name="Labutti K."/>
            <person name="Lipzen A."/>
            <person name="Riley R."/>
            <person name="Barry K."/>
            <person name="Henrissat B."/>
            <person name="Grigoriev I.V."/>
            <person name="Herr J.R."/>
            <person name="Aime M.C."/>
        </authorList>
    </citation>
    <scope>NUCLEOTIDE SEQUENCE</scope>
    <source>
        <strain evidence="5">MCA 3950</strain>
    </source>
</reference>
<name>A0A9P8B0F5_9AGAR</name>
<protein>
    <submittedName>
        <fullName evidence="5">PHP domain-like protein</fullName>
    </submittedName>
</protein>
<dbReference type="AlphaFoldDB" id="A0A9P8B0F5"/>
<organism evidence="5 6">
    <name type="scientific">Guyanagaster necrorhizus</name>
    <dbReference type="NCBI Taxonomy" id="856835"/>
    <lineage>
        <taxon>Eukaryota</taxon>
        <taxon>Fungi</taxon>
        <taxon>Dikarya</taxon>
        <taxon>Basidiomycota</taxon>
        <taxon>Agaricomycotina</taxon>
        <taxon>Agaricomycetes</taxon>
        <taxon>Agaricomycetidae</taxon>
        <taxon>Agaricales</taxon>
        <taxon>Marasmiineae</taxon>
        <taxon>Physalacriaceae</taxon>
        <taxon>Guyanagaster</taxon>
    </lineage>
</organism>
<dbReference type="PANTHER" id="PTHR13031:SF0">
    <property type="entry name" value="RIBONUCLEASE P PROTEIN SUBUNIT P30"/>
    <property type="match status" value="1"/>
</dbReference>
<dbReference type="Gene3D" id="3.20.20.140">
    <property type="entry name" value="Metal-dependent hydrolases"/>
    <property type="match status" value="1"/>
</dbReference>
<evidence type="ECO:0000313" key="6">
    <source>
        <dbReference type="Proteomes" id="UP000812287"/>
    </source>
</evidence>
<proteinExistence type="inferred from homology"/>
<accession>A0A9P8B0F5</accession>
<dbReference type="Pfam" id="PF01876">
    <property type="entry name" value="RNase_P_p30"/>
    <property type="match status" value="1"/>
</dbReference>
<dbReference type="OrthoDB" id="17948at2759"/>
<sequence length="357" mass="38880">MYDLNIPISFGENGNKKGKGKQAPSTEIRYTAAQMSVIESRIDMLIHLGYNVIAFTQTVAKKVDPKMHVNILDPLLRQLTSRKGIVYLKRLSIILDGDSEKGFGLINAQTTLFNTYDLLSLIPTNQATLALACLTHSLPSPLTAHIISLPLTLPRLPFHLKHTLIRTAIKNGAVFEITYVGALGGENDSTLVDASAAENGASAKRNWWGAARELARVCKGKGIIVSSGAISRADLRAPGDVGNLITLLGVPQDVAHSSMTKSPKSLVLRARGSPTSFCLACFRTNRKHTETRKTHRAVLSEPRLVIPEGYQAPVQPLEMTPSVQTNNPTSMANKRARDEQEGSKKKKRKKSKQDGTA</sequence>
<feature type="region of interest" description="Disordered" evidence="4">
    <location>
        <begin position="312"/>
        <end position="357"/>
    </location>
</feature>
<dbReference type="GO" id="GO:0003723">
    <property type="term" value="F:RNA binding"/>
    <property type="evidence" value="ECO:0007669"/>
    <property type="project" value="TreeGrafter"/>
</dbReference>
<dbReference type="InterPro" id="IPR016195">
    <property type="entry name" value="Pol/histidinol_Pase-like"/>
</dbReference>
<evidence type="ECO:0000256" key="4">
    <source>
        <dbReference type="SAM" id="MobiDB-lite"/>
    </source>
</evidence>
<keyword evidence="3" id="KW-0819">tRNA processing</keyword>
<gene>
    <name evidence="5" type="ORF">BT62DRAFT_999069</name>
</gene>
<dbReference type="RefSeq" id="XP_043046537.1">
    <property type="nucleotide sequence ID" value="XM_043190770.1"/>
</dbReference>
<keyword evidence="6" id="KW-1185">Reference proteome</keyword>
<feature type="compositionally biased region" description="Polar residues" evidence="4">
    <location>
        <begin position="321"/>
        <end position="332"/>
    </location>
</feature>
<dbReference type="GeneID" id="66113067"/>
<dbReference type="EMBL" id="MU250523">
    <property type="protein sequence ID" value="KAG7453037.1"/>
    <property type="molecule type" value="Genomic_DNA"/>
</dbReference>
<dbReference type="Proteomes" id="UP000812287">
    <property type="component" value="Unassembled WGS sequence"/>
</dbReference>
<evidence type="ECO:0000313" key="5">
    <source>
        <dbReference type="EMBL" id="KAG7453037.1"/>
    </source>
</evidence>
<dbReference type="InterPro" id="IPR002738">
    <property type="entry name" value="RNase_P_p30"/>
</dbReference>
<comment type="similarity">
    <text evidence="2">Belongs to the eukaryotic/archaeal RNase P protein component 3 family.</text>
</comment>
<dbReference type="GO" id="GO:0008033">
    <property type="term" value="P:tRNA processing"/>
    <property type="evidence" value="ECO:0007669"/>
    <property type="project" value="UniProtKB-KW"/>
</dbReference>
<comment type="subcellular location">
    <subcellularLocation>
        <location evidence="1">Nucleus</location>
    </subcellularLocation>
</comment>
<dbReference type="GO" id="GO:0005655">
    <property type="term" value="C:nucleolar ribonuclease P complex"/>
    <property type="evidence" value="ECO:0007669"/>
    <property type="project" value="TreeGrafter"/>
</dbReference>
<dbReference type="SUPFAM" id="SSF89550">
    <property type="entry name" value="PHP domain-like"/>
    <property type="match status" value="1"/>
</dbReference>